<evidence type="ECO:0000259" key="5">
    <source>
        <dbReference type="Pfam" id="PF03865"/>
    </source>
</evidence>
<dbReference type="AlphaFoldDB" id="A0A4R3LSE2"/>
<keyword evidence="1" id="KW-0472">Membrane</keyword>
<reference evidence="7 8" key="1">
    <citation type="submission" date="2019-03" db="EMBL/GenBank/DDBJ databases">
        <title>Genomic Encyclopedia of Type Strains, Phase IV (KMG-IV): sequencing the most valuable type-strain genomes for metagenomic binning, comparative biology and taxonomic classification.</title>
        <authorList>
            <person name="Goeker M."/>
        </authorList>
    </citation>
    <scope>NUCLEOTIDE SEQUENCE [LARGE SCALE GENOMIC DNA]</scope>
    <source>
        <strain evidence="7 8">DSM 9035</strain>
    </source>
</reference>
<dbReference type="InterPro" id="IPR013686">
    <property type="entry name" value="Polypept-transport_assoc_ShlB"/>
</dbReference>
<comment type="caution">
    <text evidence="7">The sequence shown here is derived from an EMBL/GenBank/DDBJ whole genome shotgun (WGS) entry which is preliminary data.</text>
</comment>
<organism evidence="7 8">
    <name type="scientific">Aquabacter spiritensis</name>
    <dbReference type="NCBI Taxonomy" id="933073"/>
    <lineage>
        <taxon>Bacteria</taxon>
        <taxon>Pseudomonadati</taxon>
        <taxon>Pseudomonadota</taxon>
        <taxon>Alphaproteobacteria</taxon>
        <taxon>Hyphomicrobiales</taxon>
        <taxon>Xanthobacteraceae</taxon>
        <taxon>Aquabacter</taxon>
    </lineage>
</organism>
<dbReference type="OrthoDB" id="290122at2"/>
<evidence type="ECO:0000259" key="6">
    <source>
        <dbReference type="Pfam" id="PF08479"/>
    </source>
</evidence>
<dbReference type="PANTHER" id="PTHR34597">
    <property type="entry name" value="SLR1661 PROTEIN"/>
    <property type="match status" value="1"/>
</dbReference>
<dbReference type="GO" id="GO:0046819">
    <property type="term" value="P:protein secretion by the type V secretion system"/>
    <property type="evidence" value="ECO:0007669"/>
    <property type="project" value="TreeGrafter"/>
</dbReference>
<keyword evidence="1" id="KW-1134">Transmembrane beta strand</keyword>
<dbReference type="GO" id="GO:0008320">
    <property type="term" value="F:protein transmembrane transporter activity"/>
    <property type="evidence" value="ECO:0007669"/>
    <property type="project" value="TreeGrafter"/>
</dbReference>
<proteinExistence type="predicted"/>
<evidence type="ECO:0000256" key="1">
    <source>
        <dbReference type="ARBA" id="ARBA00022452"/>
    </source>
</evidence>
<name>A0A4R3LSE2_9HYPH</name>
<dbReference type="Gene3D" id="3.10.20.310">
    <property type="entry name" value="membrane protein fhac"/>
    <property type="match status" value="1"/>
</dbReference>
<keyword evidence="8" id="KW-1185">Reference proteome</keyword>
<feature type="signal peptide" evidence="4">
    <location>
        <begin position="1"/>
        <end position="30"/>
    </location>
</feature>
<dbReference type="EMBL" id="SMAI01000019">
    <property type="protein sequence ID" value="TCT01107.1"/>
    <property type="molecule type" value="Genomic_DNA"/>
</dbReference>
<dbReference type="InterPro" id="IPR051544">
    <property type="entry name" value="TPS_OM_transporter"/>
</dbReference>
<keyword evidence="2" id="KW-0812">Transmembrane</keyword>
<sequence>MRRPTLLPAGLCLAVALVATLVAASGSAWAQGRAAPPIERNLPPVLSGEGRLLIGPQDLGISSDDTPFGVALVGLRLVGPKDSLAAATRRGIAIGAVGDMPHAALDRALAPFLGRPMSRKLIGEIQAEITKLYRADGHPFVSVTLPPQEITGGVLTLRVVEFRAGGVEVRGGPAELAQRVRIVPGQRIAAEALDEDIAWLNRYPYRSISGVFAPDDELGFSTLTLEVTPQKPWQVFAGWSNTGTRATGYDRYFAGFGAALPLLPDSYVSYQATGSANFWTDPGSVGTGPSQPDYYSQAGRVVIGLGDRQSLEIVPSYVATRQSGLIPVFDYTNATLEIPVYYRTAISNFMPGIFLGDLILGASFKSVARSSYFDAVGVGGADAGIFELILGWAVSKADPYGVTSLDLRLLGNPGGVVGGNDRESWLVYSGGRVSDIDYVYGIADLSRVTRLPAGFSWVTQFFGVAAGQALPDTEQISLGGLYATRGYTLDDGNADTGFFWRNELRTPAFSLLSALGASGVTDQLSPFAFLDLGWGYNYAYDGVLGRIGSYDVSMAGAGAGFDYAIARNLTATFVAGIALTEAGYTSPGDLTVQGRIAVSY</sequence>
<gene>
    <name evidence="7" type="ORF">EDC64_11977</name>
</gene>
<dbReference type="GO" id="GO:0098046">
    <property type="term" value="C:type V protein secretion system complex"/>
    <property type="evidence" value="ECO:0007669"/>
    <property type="project" value="TreeGrafter"/>
</dbReference>
<dbReference type="Gene3D" id="2.40.160.50">
    <property type="entry name" value="membrane protein fhac: a member of the omp85/tpsb transporter family"/>
    <property type="match status" value="1"/>
</dbReference>
<dbReference type="Proteomes" id="UP000294664">
    <property type="component" value="Unassembled WGS sequence"/>
</dbReference>
<evidence type="ECO:0000313" key="8">
    <source>
        <dbReference type="Proteomes" id="UP000294664"/>
    </source>
</evidence>
<evidence type="ECO:0000313" key="7">
    <source>
        <dbReference type="EMBL" id="TCT01107.1"/>
    </source>
</evidence>
<feature type="domain" description="Polypeptide-transport-associated ShlB-type" evidence="6">
    <location>
        <begin position="99"/>
        <end position="161"/>
    </location>
</feature>
<dbReference type="Pfam" id="PF08479">
    <property type="entry name" value="POTRA_2"/>
    <property type="match status" value="1"/>
</dbReference>
<evidence type="ECO:0000256" key="4">
    <source>
        <dbReference type="SAM" id="SignalP"/>
    </source>
</evidence>
<keyword evidence="4" id="KW-0732">Signal</keyword>
<dbReference type="PANTHER" id="PTHR34597:SF3">
    <property type="entry name" value="OUTER MEMBRANE TRANSPORTER CDIB"/>
    <property type="match status" value="1"/>
</dbReference>
<feature type="chain" id="PRO_5020300564" evidence="4">
    <location>
        <begin position="31"/>
        <end position="600"/>
    </location>
</feature>
<protein>
    <submittedName>
        <fullName evidence="7">Hemolysin activation/secretion protein</fullName>
    </submittedName>
</protein>
<keyword evidence="3" id="KW-0998">Cell outer membrane</keyword>
<accession>A0A4R3LSE2</accession>
<dbReference type="InterPro" id="IPR005565">
    <property type="entry name" value="Hemolysn_activator_HlyB_C"/>
</dbReference>
<dbReference type="RefSeq" id="WP_132035586.1">
    <property type="nucleotide sequence ID" value="NZ_SMAI01000019.1"/>
</dbReference>
<dbReference type="Pfam" id="PF03865">
    <property type="entry name" value="ShlB"/>
    <property type="match status" value="1"/>
</dbReference>
<feature type="domain" description="Haemolysin activator HlyB C-terminal" evidence="5">
    <location>
        <begin position="454"/>
        <end position="561"/>
    </location>
</feature>
<evidence type="ECO:0000256" key="3">
    <source>
        <dbReference type="ARBA" id="ARBA00023237"/>
    </source>
</evidence>
<evidence type="ECO:0000256" key="2">
    <source>
        <dbReference type="ARBA" id="ARBA00022692"/>
    </source>
</evidence>